<accession>A0A7K1U2K4</accession>
<reference evidence="1 2" key="1">
    <citation type="submission" date="2019-12" db="EMBL/GenBank/DDBJ databases">
        <title>Chitinophaga sp. strain ysch24 (GDMCC 1.1355), whole genome shotgun sequence.</title>
        <authorList>
            <person name="Zhang X."/>
        </authorList>
    </citation>
    <scope>NUCLEOTIDE SEQUENCE [LARGE SCALE GENOMIC DNA]</scope>
    <source>
        <strain evidence="2">ysch24</strain>
    </source>
</reference>
<protein>
    <submittedName>
        <fullName evidence="1">Uncharacterized protein</fullName>
    </submittedName>
</protein>
<gene>
    <name evidence="1" type="ORF">GO493_09690</name>
</gene>
<organism evidence="1 2">
    <name type="scientific">Chitinophaga tropicalis</name>
    <dbReference type="NCBI Taxonomy" id="2683588"/>
    <lineage>
        <taxon>Bacteria</taxon>
        <taxon>Pseudomonadati</taxon>
        <taxon>Bacteroidota</taxon>
        <taxon>Chitinophagia</taxon>
        <taxon>Chitinophagales</taxon>
        <taxon>Chitinophagaceae</taxon>
        <taxon>Chitinophaga</taxon>
    </lineage>
</organism>
<dbReference type="RefSeq" id="WP_157305951.1">
    <property type="nucleotide sequence ID" value="NZ_WRXN01000003.1"/>
</dbReference>
<evidence type="ECO:0000313" key="2">
    <source>
        <dbReference type="Proteomes" id="UP000461730"/>
    </source>
</evidence>
<comment type="caution">
    <text evidence="1">The sequence shown here is derived from an EMBL/GenBank/DDBJ whole genome shotgun (WGS) entry which is preliminary data.</text>
</comment>
<keyword evidence="2" id="KW-1185">Reference proteome</keyword>
<dbReference type="AlphaFoldDB" id="A0A7K1U2K4"/>
<sequence length="101" mass="11248">MRNICERVLLVVLCLLIWVYTSVFSPRNIQQPVPDSLPHNWSVQSPASRPTVKNAVVDAISREVANSPVAGIDLLSFERLVFRRSTTAADNWAEGLLTSKD</sequence>
<evidence type="ECO:0000313" key="1">
    <source>
        <dbReference type="EMBL" id="MVT08530.1"/>
    </source>
</evidence>
<dbReference type="EMBL" id="WRXN01000003">
    <property type="protein sequence ID" value="MVT08530.1"/>
    <property type="molecule type" value="Genomic_DNA"/>
</dbReference>
<proteinExistence type="predicted"/>
<name>A0A7K1U2K4_9BACT</name>
<dbReference type="Proteomes" id="UP000461730">
    <property type="component" value="Unassembled WGS sequence"/>
</dbReference>